<dbReference type="InterPro" id="IPR020568">
    <property type="entry name" value="Ribosomal_Su5_D2-typ_SF"/>
</dbReference>
<dbReference type="GO" id="GO:0016301">
    <property type="term" value="F:kinase activity"/>
    <property type="evidence" value="ECO:0007669"/>
    <property type="project" value="UniProtKB-KW"/>
</dbReference>
<protein>
    <submittedName>
        <fullName evidence="5">Histidine kinase-like ATPase</fullName>
    </submittedName>
</protein>
<dbReference type="Pfam" id="PF13589">
    <property type="entry name" value="HATPase_c_3"/>
    <property type="match status" value="1"/>
</dbReference>
<keyword evidence="5" id="KW-0808">Transferase</keyword>
<dbReference type="PANTHER" id="PTHR10073">
    <property type="entry name" value="DNA MISMATCH REPAIR PROTEIN MLH, PMS, MUTL"/>
    <property type="match status" value="1"/>
</dbReference>
<dbReference type="PANTHER" id="PTHR10073:SF41">
    <property type="entry name" value="MISMATCH REPAIR PROTEIN, PUTATIVE (AFU_ORTHOLOGUE AFUA_8G05820)-RELATED"/>
    <property type="match status" value="1"/>
</dbReference>
<reference evidence="5 6" key="1">
    <citation type="journal article" date="2021" name="Nat. Commun.">
        <title>Genetic determinants of endophytism in the Arabidopsis root mycobiome.</title>
        <authorList>
            <person name="Mesny F."/>
            <person name="Miyauchi S."/>
            <person name="Thiergart T."/>
            <person name="Pickel B."/>
            <person name="Atanasova L."/>
            <person name="Karlsson M."/>
            <person name="Huettel B."/>
            <person name="Barry K.W."/>
            <person name="Haridas S."/>
            <person name="Chen C."/>
            <person name="Bauer D."/>
            <person name="Andreopoulos W."/>
            <person name="Pangilinan J."/>
            <person name="LaButti K."/>
            <person name="Riley R."/>
            <person name="Lipzen A."/>
            <person name="Clum A."/>
            <person name="Drula E."/>
            <person name="Henrissat B."/>
            <person name="Kohler A."/>
            <person name="Grigoriev I.V."/>
            <person name="Martin F.M."/>
            <person name="Hacquard S."/>
        </authorList>
    </citation>
    <scope>NUCLEOTIDE SEQUENCE [LARGE SCALE GENOMIC DNA]</scope>
    <source>
        <strain evidence="5 6">MPI-CAGE-CH-0241</strain>
    </source>
</reference>
<feature type="compositionally biased region" description="Basic and acidic residues" evidence="3">
    <location>
        <begin position="361"/>
        <end position="370"/>
    </location>
</feature>
<dbReference type="NCBIfam" id="TIGR00585">
    <property type="entry name" value="mutl"/>
    <property type="match status" value="1"/>
</dbReference>
<dbReference type="FunFam" id="3.30.565.10:FF:000017">
    <property type="entry name" value="PMS1 homolog 1, mismatch repair system component"/>
    <property type="match status" value="1"/>
</dbReference>
<dbReference type="Gene3D" id="3.30.230.10">
    <property type="match status" value="1"/>
</dbReference>
<feature type="compositionally biased region" description="Polar residues" evidence="3">
    <location>
        <begin position="372"/>
        <end position="383"/>
    </location>
</feature>
<dbReference type="InterPro" id="IPR014721">
    <property type="entry name" value="Ribsml_uS5_D2-typ_fold_subgr"/>
</dbReference>
<dbReference type="InterPro" id="IPR038973">
    <property type="entry name" value="MutL/Mlh/Pms-like"/>
</dbReference>
<dbReference type="InterPro" id="IPR002099">
    <property type="entry name" value="MutL/Mlh/PMS"/>
</dbReference>
<accession>A0A9P8WG90</accession>
<evidence type="ECO:0000256" key="2">
    <source>
        <dbReference type="ARBA" id="ARBA00022763"/>
    </source>
</evidence>
<evidence type="ECO:0000256" key="1">
    <source>
        <dbReference type="ARBA" id="ARBA00006082"/>
    </source>
</evidence>
<dbReference type="GO" id="GO:0030983">
    <property type="term" value="F:mismatched DNA binding"/>
    <property type="evidence" value="ECO:0007669"/>
    <property type="project" value="InterPro"/>
</dbReference>
<dbReference type="InterPro" id="IPR036890">
    <property type="entry name" value="HATPase_C_sf"/>
</dbReference>
<organism evidence="5 6">
    <name type="scientific">Thelonectria olida</name>
    <dbReference type="NCBI Taxonomy" id="1576542"/>
    <lineage>
        <taxon>Eukaryota</taxon>
        <taxon>Fungi</taxon>
        <taxon>Dikarya</taxon>
        <taxon>Ascomycota</taxon>
        <taxon>Pezizomycotina</taxon>
        <taxon>Sordariomycetes</taxon>
        <taxon>Hypocreomycetidae</taxon>
        <taxon>Hypocreales</taxon>
        <taxon>Nectriaceae</taxon>
        <taxon>Thelonectria</taxon>
    </lineage>
</organism>
<dbReference type="EMBL" id="JAGPYM010000002">
    <property type="protein sequence ID" value="KAH6898900.1"/>
    <property type="molecule type" value="Genomic_DNA"/>
</dbReference>
<evidence type="ECO:0000313" key="5">
    <source>
        <dbReference type="EMBL" id="KAH6898900.1"/>
    </source>
</evidence>
<feature type="region of interest" description="Disordered" evidence="3">
    <location>
        <begin position="361"/>
        <end position="383"/>
    </location>
</feature>
<name>A0A9P8WG90_9HYPO</name>
<dbReference type="GO" id="GO:0005524">
    <property type="term" value="F:ATP binding"/>
    <property type="evidence" value="ECO:0007669"/>
    <property type="project" value="InterPro"/>
</dbReference>
<dbReference type="OrthoDB" id="10263226at2759"/>
<keyword evidence="5" id="KW-0418">Kinase</keyword>
<proteinExistence type="inferred from homology"/>
<sequence length="531" mass="57577">MAVAPLPSSTTRLLGSSVVITDPISLVKELIDNSVDASATSIEVLVSPNTVDKIQVRDNGYGVSFEDFDFLGRRAHTSKLRNFEELEARGGETLGFRGDALASANSLATVKITTKTAQDPIATLIWLKPGNGGVEKEQPVSAPIGTMVQVLKLFENLPVRKQNAMKESRKSLSGIKRLLETYALAMPRLKLSFKVIGEPNQTWSYSPSSRATPREAVAQVFGNAVITQCVEKAVSLTSGSTEKPQRPAWGTLTAILPRQGCQLASIKGRGSFISVGSRPILSTRGTGKRLATIFKESLTGSLGQTQRTRSVTSPFMRLNITCNPRSYDASISPLKDEVIFKDEQAILDCFRDLCDCVYKSEGSDSDKDGRSYPSSSTAGNTNTIQLLTMRQLEKPASDPEHGSSPQAILNSANEFHDLGEEVVVDDLDLLEAMDKAEHDKQLGPSESSFEATHRVGARARQELTHTQVNAEKPDETGSSTTLAMMRTVINVNLARRESNTSDEGFTTGLILGQSVDKGPFVSIFSDKMTNQ</sequence>
<dbReference type="GO" id="GO:0006298">
    <property type="term" value="P:mismatch repair"/>
    <property type="evidence" value="ECO:0007669"/>
    <property type="project" value="InterPro"/>
</dbReference>
<evidence type="ECO:0000256" key="3">
    <source>
        <dbReference type="SAM" id="MobiDB-lite"/>
    </source>
</evidence>
<dbReference type="GO" id="GO:0061982">
    <property type="term" value="P:meiosis I cell cycle process"/>
    <property type="evidence" value="ECO:0007669"/>
    <property type="project" value="UniProtKB-ARBA"/>
</dbReference>
<dbReference type="SUPFAM" id="SSF54211">
    <property type="entry name" value="Ribosomal protein S5 domain 2-like"/>
    <property type="match status" value="1"/>
</dbReference>
<dbReference type="GO" id="GO:0032389">
    <property type="term" value="C:MutLalpha complex"/>
    <property type="evidence" value="ECO:0007669"/>
    <property type="project" value="TreeGrafter"/>
</dbReference>
<dbReference type="Proteomes" id="UP000777438">
    <property type="component" value="Unassembled WGS sequence"/>
</dbReference>
<dbReference type="GO" id="GO:0016887">
    <property type="term" value="F:ATP hydrolysis activity"/>
    <property type="evidence" value="ECO:0007669"/>
    <property type="project" value="InterPro"/>
</dbReference>
<dbReference type="InterPro" id="IPR013507">
    <property type="entry name" value="DNA_mismatch_S5_2-like"/>
</dbReference>
<dbReference type="SUPFAM" id="SSF55874">
    <property type="entry name" value="ATPase domain of HSP90 chaperone/DNA topoisomerase II/histidine kinase"/>
    <property type="match status" value="1"/>
</dbReference>
<comment type="caution">
    <text evidence="5">The sequence shown here is derived from an EMBL/GenBank/DDBJ whole genome shotgun (WGS) entry which is preliminary data.</text>
</comment>
<gene>
    <name evidence="5" type="ORF">B0T10DRAFT_601798</name>
</gene>
<dbReference type="GO" id="GO:0140664">
    <property type="term" value="F:ATP-dependent DNA damage sensor activity"/>
    <property type="evidence" value="ECO:0007669"/>
    <property type="project" value="InterPro"/>
</dbReference>
<evidence type="ECO:0000313" key="6">
    <source>
        <dbReference type="Proteomes" id="UP000777438"/>
    </source>
</evidence>
<feature type="region of interest" description="Disordered" evidence="3">
    <location>
        <begin position="437"/>
        <end position="456"/>
    </location>
</feature>
<keyword evidence="6" id="KW-1185">Reference proteome</keyword>
<feature type="domain" description="DNA mismatch repair protein S5" evidence="4">
    <location>
        <begin position="217"/>
        <end position="359"/>
    </location>
</feature>
<dbReference type="SMART" id="SM01340">
    <property type="entry name" value="DNA_mis_repair"/>
    <property type="match status" value="1"/>
</dbReference>
<keyword evidence="2" id="KW-0227">DNA damage</keyword>
<evidence type="ECO:0000259" key="4">
    <source>
        <dbReference type="SMART" id="SM01340"/>
    </source>
</evidence>
<dbReference type="AlphaFoldDB" id="A0A9P8WG90"/>
<dbReference type="Gene3D" id="3.30.565.10">
    <property type="entry name" value="Histidine kinase-like ATPase, C-terminal domain"/>
    <property type="match status" value="1"/>
</dbReference>
<comment type="similarity">
    <text evidence="1">Belongs to the DNA mismatch repair MutL/HexB family.</text>
</comment>